<protein>
    <submittedName>
        <fullName evidence="1">Uncharacterized protein</fullName>
    </submittedName>
</protein>
<proteinExistence type="predicted"/>
<sequence length="59" mass="6306">MIVVFAPTPLTIEALVEAFERTFSEAVVLNCRLIAVSADDLARVAVVLVDDEAFVVSVA</sequence>
<name>A0ABM7XV66_9ENTE</name>
<organism evidence="1 2">
    <name type="scientific">Enterococcus innesii</name>
    <dbReference type="NCBI Taxonomy" id="2839759"/>
    <lineage>
        <taxon>Bacteria</taxon>
        <taxon>Bacillati</taxon>
        <taxon>Bacillota</taxon>
        <taxon>Bacilli</taxon>
        <taxon>Lactobacillales</taxon>
        <taxon>Enterococcaceae</taxon>
        <taxon>Enterococcus</taxon>
    </lineage>
</organism>
<keyword evidence="2" id="KW-1185">Reference proteome</keyword>
<dbReference type="EMBL" id="AP025635">
    <property type="protein sequence ID" value="BDG69032.1"/>
    <property type="molecule type" value="Genomic_DNA"/>
</dbReference>
<reference evidence="1 2" key="1">
    <citation type="submission" date="2022-03" db="EMBL/GenBank/DDBJ databases">
        <title>Complete genome sequence of Enterococcus innesii DB-1.</title>
        <authorList>
            <person name="Fukuda D."/>
            <person name="Nolasco-Hipolito C."/>
        </authorList>
    </citation>
    <scope>NUCLEOTIDE SEQUENCE [LARGE SCALE GENOMIC DNA]</scope>
    <source>
        <strain evidence="1 2">DB-1</strain>
    </source>
</reference>
<evidence type="ECO:0000313" key="1">
    <source>
        <dbReference type="EMBL" id="BDG69032.1"/>
    </source>
</evidence>
<gene>
    <name evidence="1" type="ORF">ENLAB_25960</name>
</gene>
<dbReference type="Proteomes" id="UP000831692">
    <property type="component" value="Chromosome"/>
</dbReference>
<accession>A0ABM7XV66</accession>
<evidence type="ECO:0000313" key="2">
    <source>
        <dbReference type="Proteomes" id="UP000831692"/>
    </source>
</evidence>